<keyword evidence="10" id="KW-1185">Reference proteome</keyword>
<keyword evidence="6 7" id="KW-0472">Membrane</keyword>
<dbReference type="GeneID" id="97502915"/>
<dbReference type="PROSITE" id="PS50928">
    <property type="entry name" value="ABC_TM1"/>
    <property type="match status" value="1"/>
</dbReference>
<evidence type="ECO:0000313" key="9">
    <source>
        <dbReference type="EMBL" id="ETY71811.1"/>
    </source>
</evidence>
<dbReference type="GO" id="GO:0055085">
    <property type="term" value="P:transmembrane transport"/>
    <property type="evidence" value="ECO:0007669"/>
    <property type="project" value="InterPro"/>
</dbReference>
<organism evidence="9 10">
    <name type="scientific">Bifidobacterium moukalabense DSM 27321</name>
    <dbReference type="NCBI Taxonomy" id="1435051"/>
    <lineage>
        <taxon>Bacteria</taxon>
        <taxon>Bacillati</taxon>
        <taxon>Actinomycetota</taxon>
        <taxon>Actinomycetes</taxon>
        <taxon>Bifidobacteriales</taxon>
        <taxon>Bifidobacteriaceae</taxon>
        <taxon>Bifidobacterium</taxon>
    </lineage>
</organism>
<feature type="transmembrane region" description="Helical" evidence="7">
    <location>
        <begin position="231"/>
        <end position="252"/>
    </location>
</feature>
<comment type="similarity">
    <text evidence="7">Belongs to the binding-protein-dependent transport system permease family.</text>
</comment>
<dbReference type="PANTHER" id="PTHR43227">
    <property type="entry name" value="BLL4140 PROTEIN"/>
    <property type="match status" value="1"/>
</dbReference>
<dbReference type="EMBL" id="AZMV01000002">
    <property type="protein sequence ID" value="ETY71811.1"/>
    <property type="molecule type" value="Genomic_DNA"/>
</dbReference>
<evidence type="ECO:0000256" key="4">
    <source>
        <dbReference type="ARBA" id="ARBA00022692"/>
    </source>
</evidence>
<protein>
    <submittedName>
        <fullName evidence="9">Binding-protein-dependent transport system inner membrane protein</fullName>
    </submittedName>
</protein>
<evidence type="ECO:0000256" key="2">
    <source>
        <dbReference type="ARBA" id="ARBA00022448"/>
    </source>
</evidence>
<evidence type="ECO:0000256" key="1">
    <source>
        <dbReference type="ARBA" id="ARBA00004651"/>
    </source>
</evidence>
<dbReference type="RefSeq" id="WP_081738463.1">
    <property type="nucleotide sequence ID" value="NZ_AZMV01000002.1"/>
</dbReference>
<accession>W4NBF1</accession>
<dbReference type="OrthoDB" id="9785836at2"/>
<evidence type="ECO:0000256" key="6">
    <source>
        <dbReference type="ARBA" id="ARBA00023136"/>
    </source>
</evidence>
<keyword evidence="3" id="KW-1003">Cell membrane</keyword>
<reference evidence="9 10" key="1">
    <citation type="journal article" date="2014" name="Genome Announc.">
        <title>The Genome Sequence of Bifidobacterium moukalabense DSM 27321 Highlights the Close Phylogenetic Relatedness with the Bifidobacterium dentium Taxon.</title>
        <authorList>
            <person name="Lugli G.A."/>
            <person name="Duranti S."/>
            <person name="Milani C."/>
            <person name="Turroni F."/>
            <person name="Viappiani A."/>
            <person name="Mangifesta M."/>
            <person name="van Sinderen D."/>
            <person name="Ventura M."/>
        </authorList>
    </citation>
    <scope>NUCLEOTIDE SEQUENCE [LARGE SCALE GENOMIC DNA]</scope>
    <source>
        <strain evidence="9 10">DSM 27321</strain>
    </source>
</reference>
<comment type="subcellular location">
    <subcellularLocation>
        <location evidence="1 7">Cell membrane</location>
        <topology evidence="1 7">Multi-pass membrane protein</topology>
    </subcellularLocation>
</comment>
<keyword evidence="5 7" id="KW-1133">Transmembrane helix</keyword>
<dbReference type="Gene3D" id="1.10.3720.10">
    <property type="entry name" value="MetI-like"/>
    <property type="match status" value="1"/>
</dbReference>
<keyword evidence="2 7" id="KW-0813">Transport</keyword>
<evidence type="ECO:0000256" key="7">
    <source>
        <dbReference type="RuleBase" id="RU363032"/>
    </source>
</evidence>
<dbReference type="CDD" id="cd06261">
    <property type="entry name" value="TM_PBP2"/>
    <property type="match status" value="1"/>
</dbReference>
<evidence type="ECO:0000259" key="8">
    <source>
        <dbReference type="PROSITE" id="PS50928"/>
    </source>
</evidence>
<dbReference type="Pfam" id="PF00528">
    <property type="entry name" value="BPD_transp_1"/>
    <property type="match status" value="1"/>
</dbReference>
<comment type="caution">
    <text evidence="9">The sequence shown here is derived from an EMBL/GenBank/DDBJ whole genome shotgun (WGS) entry which is preliminary data.</text>
</comment>
<name>W4NBF1_9BIFI</name>
<dbReference type="PATRIC" id="fig|1435051.3.peg.541"/>
<dbReference type="SUPFAM" id="SSF161098">
    <property type="entry name" value="MetI-like"/>
    <property type="match status" value="1"/>
</dbReference>
<feature type="transmembrane region" description="Helical" evidence="7">
    <location>
        <begin position="101"/>
        <end position="120"/>
    </location>
</feature>
<dbReference type="InterPro" id="IPR000515">
    <property type="entry name" value="MetI-like"/>
</dbReference>
<feature type="transmembrane region" description="Helical" evidence="7">
    <location>
        <begin position="141"/>
        <end position="162"/>
    </location>
</feature>
<dbReference type="GO" id="GO:0005886">
    <property type="term" value="C:plasma membrane"/>
    <property type="evidence" value="ECO:0007669"/>
    <property type="project" value="UniProtKB-SubCell"/>
</dbReference>
<proteinExistence type="inferred from homology"/>
<dbReference type="PANTHER" id="PTHR43227:SF11">
    <property type="entry name" value="BLL4140 PROTEIN"/>
    <property type="match status" value="1"/>
</dbReference>
<dbReference type="InterPro" id="IPR050809">
    <property type="entry name" value="UgpAE/MalFG_permease"/>
</dbReference>
<evidence type="ECO:0000256" key="5">
    <source>
        <dbReference type="ARBA" id="ARBA00022989"/>
    </source>
</evidence>
<feature type="transmembrane region" description="Helical" evidence="7">
    <location>
        <begin position="284"/>
        <end position="308"/>
    </location>
</feature>
<feature type="domain" description="ABC transmembrane type-1" evidence="8">
    <location>
        <begin position="95"/>
        <end position="305"/>
    </location>
</feature>
<dbReference type="STRING" id="1435051.BMOU_0549"/>
<sequence length="318" mass="35558">MSAVSQQSQVVDNIQAARSAPLLVRLGRHFRRYGALWLMVLPTLIFVGLFAYVPMYGLRLAFYNFDPAKGLMGGTFAGMKYFNQFFKSGMFVNILTNTLRISLWTLVMGFIAPIILALLINQIASTKIKSFVQTVTYMPHFISTVVIVSMINIFLAPNTGMIGRLFPNTNLLAKADLFTPIYWITEVWQHMGWNCIIYLAALSSVDLALYEAAKIDGAGRLQLIRYVDIPTILPTVGIMLIMNMGSVLNVGFEKVFLMQNSMNLSASEVISTYTYRIGILGNQFSYSTAIGLFNTVVNFFFLVLANFISKRASDTSIF</sequence>
<evidence type="ECO:0000256" key="3">
    <source>
        <dbReference type="ARBA" id="ARBA00022475"/>
    </source>
</evidence>
<evidence type="ECO:0000313" key="10">
    <source>
        <dbReference type="Proteomes" id="UP000019155"/>
    </source>
</evidence>
<gene>
    <name evidence="9" type="ORF">BMOU_0549</name>
</gene>
<dbReference type="AlphaFoldDB" id="W4NBF1"/>
<dbReference type="Proteomes" id="UP000019155">
    <property type="component" value="Unassembled WGS sequence"/>
</dbReference>
<feature type="transmembrane region" description="Helical" evidence="7">
    <location>
        <begin position="191"/>
        <end position="210"/>
    </location>
</feature>
<feature type="transmembrane region" description="Helical" evidence="7">
    <location>
        <begin position="35"/>
        <end position="55"/>
    </location>
</feature>
<dbReference type="InterPro" id="IPR035906">
    <property type="entry name" value="MetI-like_sf"/>
</dbReference>
<keyword evidence="4 7" id="KW-0812">Transmembrane</keyword>
<dbReference type="eggNOG" id="COG4209">
    <property type="taxonomic scope" value="Bacteria"/>
</dbReference>